<organism evidence="3 4">
    <name type="scientific">Desulforhabdus amnigena</name>
    <dbReference type="NCBI Taxonomy" id="40218"/>
    <lineage>
        <taxon>Bacteria</taxon>
        <taxon>Pseudomonadati</taxon>
        <taxon>Thermodesulfobacteriota</taxon>
        <taxon>Syntrophobacteria</taxon>
        <taxon>Syntrophobacterales</taxon>
        <taxon>Syntrophobacteraceae</taxon>
        <taxon>Desulforhabdus</taxon>
    </lineage>
</organism>
<reference evidence="3" key="1">
    <citation type="submission" date="2022-12" db="EMBL/GenBank/DDBJ databases">
        <title>Reference genome sequencing for broad-spectrum identification of bacterial and archaeal isolates by mass spectrometry.</title>
        <authorList>
            <person name="Sekiguchi Y."/>
            <person name="Tourlousse D.M."/>
        </authorList>
    </citation>
    <scope>NUCLEOTIDE SEQUENCE</scope>
    <source>
        <strain evidence="3">ASRB1</strain>
    </source>
</reference>
<dbReference type="RefSeq" id="WP_281794136.1">
    <property type="nucleotide sequence ID" value="NZ_BSDR01000001.1"/>
</dbReference>
<dbReference type="PRINTS" id="PR01438">
    <property type="entry name" value="UNVRSLSTRESS"/>
</dbReference>
<name>A0A9W6FTT2_9BACT</name>
<protein>
    <recommendedName>
        <fullName evidence="2">UspA domain-containing protein</fullName>
    </recommendedName>
</protein>
<evidence type="ECO:0000256" key="1">
    <source>
        <dbReference type="ARBA" id="ARBA00008791"/>
    </source>
</evidence>
<evidence type="ECO:0000313" key="3">
    <source>
        <dbReference type="EMBL" id="GLI34730.1"/>
    </source>
</evidence>
<accession>A0A9W6FTT2</accession>
<sequence>MFDRIVLATDLSSDWDQIIGCAQEFKVLGCTQAILTHVFMTKGLVGADTAAHSESQPKLEAQKQQLESQGFEVIVETPVGLPAFSLNDVAQHHCASLIVVGSHGKSAWREAILGSVSNAVLHHARFPILLINVDRLKEGGQGGTCQLRTTELLRHVLFPTDFSQVANGAAAYLEYLAPRGLSKVTILHALEVLDAYPLAVLEPAETAAQGFLGVLENRLKAAGVPWIHTRISKGHPISIILDSLKTEDFSLVVMGAQGKSLLSEILLGSVAYNVARLAPCPVLLVPRKAVSD</sequence>
<gene>
    <name evidence="3" type="ORF">DAMNIGENAA_21630</name>
</gene>
<dbReference type="Gene3D" id="3.40.50.620">
    <property type="entry name" value="HUPs"/>
    <property type="match status" value="2"/>
</dbReference>
<dbReference type="SUPFAM" id="SSF52402">
    <property type="entry name" value="Adenine nucleotide alpha hydrolases-like"/>
    <property type="match status" value="2"/>
</dbReference>
<proteinExistence type="inferred from homology"/>
<dbReference type="InterPro" id="IPR006016">
    <property type="entry name" value="UspA"/>
</dbReference>
<comment type="caution">
    <text evidence="3">The sequence shown here is derived from an EMBL/GenBank/DDBJ whole genome shotgun (WGS) entry which is preliminary data.</text>
</comment>
<dbReference type="AlphaFoldDB" id="A0A9W6FTT2"/>
<keyword evidence="4" id="KW-1185">Reference proteome</keyword>
<dbReference type="EMBL" id="BSDR01000001">
    <property type="protein sequence ID" value="GLI34730.1"/>
    <property type="molecule type" value="Genomic_DNA"/>
</dbReference>
<dbReference type="Pfam" id="PF00582">
    <property type="entry name" value="Usp"/>
    <property type="match status" value="2"/>
</dbReference>
<dbReference type="PANTHER" id="PTHR46268">
    <property type="entry name" value="STRESS RESPONSE PROTEIN NHAX"/>
    <property type="match status" value="1"/>
</dbReference>
<dbReference type="Proteomes" id="UP001144372">
    <property type="component" value="Unassembled WGS sequence"/>
</dbReference>
<dbReference type="PANTHER" id="PTHR46268:SF22">
    <property type="entry name" value="SENSOR PROTEIN KDPD-RELATED"/>
    <property type="match status" value="1"/>
</dbReference>
<dbReference type="InterPro" id="IPR014729">
    <property type="entry name" value="Rossmann-like_a/b/a_fold"/>
</dbReference>
<feature type="domain" description="UspA" evidence="2">
    <location>
        <begin position="154"/>
        <end position="286"/>
    </location>
</feature>
<dbReference type="CDD" id="cd00293">
    <property type="entry name" value="USP-like"/>
    <property type="match status" value="2"/>
</dbReference>
<comment type="similarity">
    <text evidence="1">Belongs to the universal stress protein A family.</text>
</comment>
<dbReference type="InterPro" id="IPR006015">
    <property type="entry name" value="Universal_stress_UspA"/>
</dbReference>
<feature type="domain" description="UspA" evidence="2">
    <location>
        <begin position="1"/>
        <end position="131"/>
    </location>
</feature>
<evidence type="ECO:0000259" key="2">
    <source>
        <dbReference type="Pfam" id="PF00582"/>
    </source>
</evidence>
<evidence type="ECO:0000313" key="4">
    <source>
        <dbReference type="Proteomes" id="UP001144372"/>
    </source>
</evidence>